<feature type="region of interest" description="Disordered" evidence="1">
    <location>
        <begin position="594"/>
        <end position="639"/>
    </location>
</feature>
<organism evidence="2 3">
    <name type="scientific">Micromonospora polyrhachis</name>
    <dbReference type="NCBI Taxonomy" id="1282883"/>
    <lineage>
        <taxon>Bacteria</taxon>
        <taxon>Bacillati</taxon>
        <taxon>Actinomycetota</taxon>
        <taxon>Actinomycetes</taxon>
        <taxon>Micromonosporales</taxon>
        <taxon>Micromonosporaceae</taxon>
        <taxon>Micromonospora</taxon>
    </lineage>
</organism>
<feature type="region of interest" description="Disordered" evidence="1">
    <location>
        <begin position="216"/>
        <end position="283"/>
    </location>
</feature>
<proteinExistence type="predicted"/>
<dbReference type="EMBL" id="JACHJW010000001">
    <property type="protein sequence ID" value="MBB4956945.1"/>
    <property type="molecule type" value="Genomic_DNA"/>
</dbReference>
<name>A0A7W7WML6_9ACTN</name>
<feature type="compositionally biased region" description="Basic and acidic residues" evidence="1">
    <location>
        <begin position="234"/>
        <end position="249"/>
    </location>
</feature>
<evidence type="ECO:0000313" key="2">
    <source>
        <dbReference type="EMBL" id="MBB4956945.1"/>
    </source>
</evidence>
<feature type="region of interest" description="Disordered" evidence="1">
    <location>
        <begin position="349"/>
        <end position="415"/>
    </location>
</feature>
<accession>A0A7W7WML6</accession>
<reference evidence="2 3" key="1">
    <citation type="submission" date="2020-08" db="EMBL/GenBank/DDBJ databases">
        <title>Sequencing the genomes of 1000 actinobacteria strains.</title>
        <authorList>
            <person name="Klenk H.-P."/>
        </authorList>
    </citation>
    <scope>NUCLEOTIDE SEQUENCE [LARGE SCALE GENOMIC DNA]</scope>
    <source>
        <strain evidence="2 3">DSM 45886</strain>
    </source>
</reference>
<comment type="caution">
    <text evidence="2">The sequence shown here is derived from an EMBL/GenBank/DDBJ whole genome shotgun (WGS) entry which is preliminary data.</text>
</comment>
<feature type="compositionally biased region" description="Gly residues" evidence="1">
    <location>
        <begin position="541"/>
        <end position="551"/>
    </location>
</feature>
<keyword evidence="3" id="KW-1185">Reference proteome</keyword>
<sequence length="639" mass="66206">MGDWTDKAWNERKRLGDLVEQQTTRYRALLFQESAGESAKQSSPALTTAAADRLAKIKTRLGELRSEIYLEEIDRDSYWTGPAATLFGDTVAAYLSLMDDLGKLLGEYEATTRTIVADEHQTAQTGFEKDLDNIVYKRWSAINKDGRGTNEFSSLWTEMYHPAYWRDKNSTNSSDEERRFNAALPRYQKAVGELLHDAKTSWDGIVKKLSDSYEKATPKYRPMPPGPDFSTVTVKKDSDDESDPTKDDKDDPFDLSSLLGGGGDGLSDLLGGGDGPGGGLGDGLSGLGGGLDASGGGLDRGGLGGGGLDGLGGGGLDGLGGGLDGGTGQDGLGGLGGYDVTGNGIPDVGPGGLRLPTGDLPAGSRVVRRPDGSTGIDLNGDGVADVDMKGRALPGGDAPEGSRLVTGPDGTTGYDITGNDVPDLGLDLRPLPGGDLPDGSSLVTTPAGTRGIDLDGDGVADVGLDGRALPGGNAPTGGRLVTGPDGQTGFDLDGDGIPDRGVDGRPIAPDLESSPDPSGRVPGDQVRLVADDKGGKESAGVFGGGGQGGFGYPPPIPPAVGAGAGGGNNDERERQTWLQEDDAVWTDDVVPVTALGRPGYDEEDEEFVDEWAAPPRRPRGASRPQRPTPGNWPPGVSRR</sequence>
<evidence type="ECO:0000256" key="1">
    <source>
        <dbReference type="SAM" id="MobiDB-lite"/>
    </source>
</evidence>
<feature type="region of interest" description="Disordered" evidence="1">
    <location>
        <begin position="471"/>
        <end position="582"/>
    </location>
</feature>
<dbReference type="RefSeq" id="WP_184532658.1">
    <property type="nucleotide sequence ID" value="NZ_JACHJW010000001.1"/>
</dbReference>
<dbReference type="Proteomes" id="UP000578819">
    <property type="component" value="Unassembled WGS sequence"/>
</dbReference>
<dbReference type="AlphaFoldDB" id="A0A7W7WML6"/>
<gene>
    <name evidence="2" type="ORF">FHR38_000678</name>
</gene>
<evidence type="ECO:0000313" key="3">
    <source>
        <dbReference type="Proteomes" id="UP000578819"/>
    </source>
</evidence>
<protein>
    <submittedName>
        <fullName evidence="2">Uncharacterized protein</fullName>
    </submittedName>
</protein>
<feature type="compositionally biased region" description="Gly residues" evidence="1">
    <location>
        <begin position="259"/>
        <end position="283"/>
    </location>
</feature>